<dbReference type="OrthoDB" id="8447952at2"/>
<dbReference type="SMART" id="SM00867">
    <property type="entry name" value="YceI"/>
    <property type="match status" value="1"/>
</dbReference>
<dbReference type="PANTHER" id="PTHR34406">
    <property type="entry name" value="PROTEIN YCEI"/>
    <property type="match status" value="1"/>
</dbReference>
<dbReference type="AlphaFoldDB" id="A0A6C1KKP6"/>
<feature type="signal peptide" evidence="1">
    <location>
        <begin position="1"/>
        <end position="27"/>
    </location>
</feature>
<dbReference type="Proteomes" id="UP000305131">
    <property type="component" value="Unassembled WGS sequence"/>
</dbReference>
<dbReference type="RefSeq" id="WP_138398283.1">
    <property type="nucleotide sequence ID" value="NZ_JBAFVI010000018.1"/>
</dbReference>
<dbReference type="EMBL" id="VAUP01000012">
    <property type="protein sequence ID" value="TLX44217.1"/>
    <property type="molecule type" value="Genomic_DNA"/>
</dbReference>
<name>A0A6C1KKP6_XANAU</name>
<evidence type="ECO:0000313" key="4">
    <source>
        <dbReference type="Proteomes" id="UP000305131"/>
    </source>
</evidence>
<dbReference type="Pfam" id="PF04264">
    <property type="entry name" value="YceI"/>
    <property type="match status" value="1"/>
</dbReference>
<dbReference type="SUPFAM" id="SSF101874">
    <property type="entry name" value="YceI-like"/>
    <property type="match status" value="1"/>
</dbReference>
<sequence>MLRNSVVLCAASLVALALAPLSPAAAAAYRVETGQTHIDFAIGAKGYPVTRGEFHRFNASVAIDAAAPAKSQVAFDVAAASIDTHAPLLDDYVRGAGFLDTAHHPGIAFHSTTVRQMNDRTVELAGNLSLLGVTRPETFRVTVTPEGTAFRLVAQGEIRRSDFGMTGGLPLVSDTVTITVSTLALAQ</sequence>
<keyword evidence="1" id="KW-0732">Signal</keyword>
<dbReference type="GeneID" id="95772674"/>
<feature type="chain" id="PRO_5025649578" evidence="1">
    <location>
        <begin position="28"/>
        <end position="187"/>
    </location>
</feature>
<evidence type="ECO:0000259" key="2">
    <source>
        <dbReference type="SMART" id="SM00867"/>
    </source>
</evidence>
<evidence type="ECO:0000256" key="1">
    <source>
        <dbReference type="SAM" id="SignalP"/>
    </source>
</evidence>
<comment type="caution">
    <text evidence="3">The sequence shown here is derived from an EMBL/GenBank/DDBJ whole genome shotgun (WGS) entry which is preliminary data.</text>
</comment>
<protein>
    <submittedName>
        <fullName evidence="3">YceI family protein</fullName>
    </submittedName>
</protein>
<organism evidence="3 4">
    <name type="scientific">Xanthobacter autotrophicus</name>
    <dbReference type="NCBI Taxonomy" id="280"/>
    <lineage>
        <taxon>Bacteria</taxon>
        <taxon>Pseudomonadati</taxon>
        <taxon>Pseudomonadota</taxon>
        <taxon>Alphaproteobacteria</taxon>
        <taxon>Hyphomicrobiales</taxon>
        <taxon>Xanthobacteraceae</taxon>
        <taxon>Xanthobacter</taxon>
    </lineage>
</organism>
<accession>A0A6C1KKP6</accession>
<gene>
    <name evidence="3" type="ORF">FBQ73_04280</name>
</gene>
<feature type="domain" description="Lipid/polyisoprenoid-binding YceI-like" evidence="2">
    <location>
        <begin position="28"/>
        <end position="185"/>
    </location>
</feature>
<dbReference type="InterPro" id="IPR036761">
    <property type="entry name" value="TTHA0802/YceI-like_sf"/>
</dbReference>
<proteinExistence type="predicted"/>
<reference evidence="3 4" key="1">
    <citation type="submission" date="2019-05" db="EMBL/GenBank/DDBJ databases">
        <authorList>
            <person name="Zhou X."/>
        </authorList>
    </citation>
    <scope>NUCLEOTIDE SEQUENCE [LARGE SCALE GENOMIC DNA]</scope>
    <source>
        <strain evidence="3 4">DSM 432</strain>
    </source>
</reference>
<dbReference type="InterPro" id="IPR007372">
    <property type="entry name" value="Lipid/polyisoprenoid-bd_YceI"/>
</dbReference>
<evidence type="ECO:0000313" key="3">
    <source>
        <dbReference type="EMBL" id="TLX44217.1"/>
    </source>
</evidence>
<dbReference type="Gene3D" id="2.40.128.110">
    <property type="entry name" value="Lipid/polyisoprenoid-binding, YceI-like"/>
    <property type="match status" value="1"/>
</dbReference>
<dbReference type="PANTHER" id="PTHR34406:SF1">
    <property type="entry name" value="PROTEIN YCEI"/>
    <property type="match status" value="1"/>
</dbReference>